<evidence type="ECO:0000313" key="1">
    <source>
        <dbReference type="EMBL" id="KAF7760718.1"/>
    </source>
</evidence>
<dbReference type="AlphaFoldDB" id="A0A8H7EW11"/>
<accession>A0A8H7EW11</accession>
<evidence type="ECO:0000313" key="2">
    <source>
        <dbReference type="Proteomes" id="UP000629468"/>
    </source>
</evidence>
<dbReference type="SUPFAM" id="SSF51735">
    <property type="entry name" value="NAD(P)-binding Rossmann-fold domains"/>
    <property type="match status" value="1"/>
</dbReference>
<dbReference type="PANTHER" id="PTHR43431:SF7">
    <property type="entry name" value="OXIDOREDUCTASE, SHORT CHAIN DEHYDROGENASE_REDUCTASE FAMILY (AFU_ORTHOLOGUE AFUA_5G14000)"/>
    <property type="match status" value="1"/>
</dbReference>
<evidence type="ECO:0008006" key="3">
    <source>
        <dbReference type="Google" id="ProtNLM"/>
    </source>
</evidence>
<dbReference type="Proteomes" id="UP000629468">
    <property type="component" value="Unassembled WGS sequence"/>
</dbReference>
<gene>
    <name evidence="1" type="ORF">Agabi119p4_10127</name>
</gene>
<dbReference type="Gene3D" id="3.40.50.720">
    <property type="entry name" value="NAD(P)-binding Rossmann-like Domain"/>
    <property type="match status" value="1"/>
</dbReference>
<comment type="caution">
    <text evidence="1">The sequence shown here is derived from an EMBL/GenBank/DDBJ whole genome shotgun (WGS) entry which is preliminary data.</text>
</comment>
<dbReference type="InterPro" id="IPR036291">
    <property type="entry name" value="NAD(P)-bd_dom_sf"/>
</dbReference>
<dbReference type="InterPro" id="IPR002347">
    <property type="entry name" value="SDR_fam"/>
</dbReference>
<protein>
    <recommendedName>
        <fullName evidence="3">NAD(P)-binding protein</fullName>
    </recommendedName>
</protein>
<organism evidence="1 2">
    <name type="scientific">Agaricus bisporus var. burnettii</name>
    <dbReference type="NCBI Taxonomy" id="192524"/>
    <lineage>
        <taxon>Eukaryota</taxon>
        <taxon>Fungi</taxon>
        <taxon>Dikarya</taxon>
        <taxon>Basidiomycota</taxon>
        <taxon>Agaricomycotina</taxon>
        <taxon>Agaricomycetes</taxon>
        <taxon>Agaricomycetidae</taxon>
        <taxon>Agaricales</taxon>
        <taxon>Agaricineae</taxon>
        <taxon>Agaricaceae</taxon>
        <taxon>Agaricus</taxon>
    </lineage>
</organism>
<proteinExistence type="predicted"/>
<dbReference type="PANTHER" id="PTHR43431">
    <property type="entry name" value="OXIDOREDUCTASE, SHORT CHAIN DEHYDROGENASE/REDUCTASE FAMILY (AFU_ORTHOLOGUE AFUA_5G14000)"/>
    <property type="match status" value="1"/>
</dbReference>
<dbReference type="PRINTS" id="PR00081">
    <property type="entry name" value="GDHRDH"/>
</dbReference>
<name>A0A8H7EW11_AGABI</name>
<dbReference type="Pfam" id="PF00106">
    <property type="entry name" value="adh_short"/>
    <property type="match status" value="1"/>
</dbReference>
<sequence length="259" mass="28516">MAQAAKRVLVLAGVGSTSGTGAATARRFAKEGYHLALLSRHAPQLQALEDEISNSGGHVTTFPLRSYSYEDMSSAWDLIRETYGRPSYNIRAAIFNAGQSVFKPFMEITQDEIQQSLEVSVTSAFSFSREAISSFSQNEIEETSGKRGTLIFTGATASVRGNTLTSLLAAGKFGARALSQSLAKEFGQNNIHVAHVIIDGKILTERTRQAFSSKVDQFDTNQNIRLNPESVADAFAYLTNQDRSAWTWELDLRPAHERW</sequence>
<dbReference type="EMBL" id="JABXXO010000014">
    <property type="protein sequence ID" value="KAF7760718.1"/>
    <property type="molecule type" value="Genomic_DNA"/>
</dbReference>
<reference evidence="1 2" key="1">
    <citation type="journal article" name="Sci. Rep.">
        <title>Telomere-to-telomere assembled and centromere annotated genomes of the two main subspecies of the button mushroom Agaricus bisporus reveal especially polymorphic chromosome ends.</title>
        <authorList>
            <person name="Sonnenberg A.S.M."/>
            <person name="Sedaghat-Telgerd N."/>
            <person name="Lavrijssen B."/>
            <person name="Ohm R.A."/>
            <person name="Hendrickx P.M."/>
            <person name="Scholtmeijer K."/>
            <person name="Baars J.J.P."/>
            <person name="van Peer A."/>
        </authorList>
    </citation>
    <scope>NUCLEOTIDE SEQUENCE [LARGE SCALE GENOMIC DNA]</scope>
    <source>
        <strain evidence="1 2">H119_p4</strain>
    </source>
</reference>